<dbReference type="RefSeq" id="XP_022139172.1">
    <property type="nucleotide sequence ID" value="XM_022283480.1"/>
</dbReference>
<evidence type="ECO:0000256" key="2">
    <source>
        <dbReference type="SAM" id="Phobius"/>
    </source>
</evidence>
<dbReference type="GeneID" id="111010142"/>
<keyword evidence="2" id="KW-0472">Membrane</keyword>
<feature type="region of interest" description="Disordered" evidence="1">
    <location>
        <begin position="66"/>
        <end position="90"/>
    </location>
</feature>
<sequence length="195" mass="21108">MSSPVKLVNGGNFRWVILPGSNDLLPRTISRISPPFRALNPKNVFVNQNPYIRLCHSNAGIGATDPLNSESGFSNHEMEGSMEKNESSQRHLPKSNAVLDKLRRFYIAPAPAKMGYVAAAGRFLKIMATVCAGSQVTKLARAAGALAVAPFVDRGLSWFTVKYNFESQGKAFMAIVGFCFGLALLLFIAVTLLSA</sequence>
<dbReference type="PANTHER" id="PTHR34370:SF2">
    <property type="entry name" value="GAG-POL POLYPROTEIN_RETROTRANSPOSON"/>
    <property type="match status" value="1"/>
</dbReference>
<keyword evidence="2" id="KW-0812">Transmembrane</keyword>
<dbReference type="Proteomes" id="UP000504603">
    <property type="component" value="Unplaced"/>
</dbReference>
<name>A0A6J1CD92_MOMCH</name>
<feature type="transmembrane region" description="Helical" evidence="2">
    <location>
        <begin position="171"/>
        <end position="193"/>
    </location>
</feature>
<keyword evidence="2" id="KW-1133">Transmembrane helix</keyword>
<reference evidence="4" key="1">
    <citation type="submission" date="2025-08" db="UniProtKB">
        <authorList>
            <consortium name="RefSeq"/>
        </authorList>
    </citation>
    <scope>IDENTIFICATION</scope>
    <source>
        <strain evidence="4">OHB3-1</strain>
    </source>
</reference>
<keyword evidence="3" id="KW-1185">Reference proteome</keyword>
<protein>
    <submittedName>
        <fullName evidence="4">Uncharacterized protein LOC111010142</fullName>
    </submittedName>
</protein>
<accession>A0A6J1CD92</accession>
<dbReference type="OrthoDB" id="2020192at2759"/>
<feature type="compositionally biased region" description="Basic and acidic residues" evidence="1">
    <location>
        <begin position="76"/>
        <end position="89"/>
    </location>
</feature>
<dbReference type="KEGG" id="mcha:111010142"/>
<evidence type="ECO:0000256" key="1">
    <source>
        <dbReference type="SAM" id="MobiDB-lite"/>
    </source>
</evidence>
<gene>
    <name evidence="4" type="primary">LOC111010142</name>
</gene>
<proteinExistence type="predicted"/>
<evidence type="ECO:0000313" key="3">
    <source>
        <dbReference type="Proteomes" id="UP000504603"/>
    </source>
</evidence>
<organism evidence="3 4">
    <name type="scientific">Momordica charantia</name>
    <name type="common">Bitter gourd</name>
    <name type="synonym">Balsam pear</name>
    <dbReference type="NCBI Taxonomy" id="3673"/>
    <lineage>
        <taxon>Eukaryota</taxon>
        <taxon>Viridiplantae</taxon>
        <taxon>Streptophyta</taxon>
        <taxon>Embryophyta</taxon>
        <taxon>Tracheophyta</taxon>
        <taxon>Spermatophyta</taxon>
        <taxon>Magnoliopsida</taxon>
        <taxon>eudicotyledons</taxon>
        <taxon>Gunneridae</taxon>
        <taxon>Pentapetalae</taxon>
        <taxon>rosids</taxon>
        <taxon>fabids</taxon>
        <taxon>Cucurbitales</taxon>
        <taxon>Cucurbitaceae</taxon>
        <taxon>Momordiceae</taxon>
        <taxon>Momordica</taxon>
    </lineage>
</organism>
<dbReference type="PANTHER" id="PTHR34370">
    <property type="entry name" value="OS04G0600100 PROTEIN"/>
    <property type="match status" value="1"/>
</dbReference>
<dbReference type="AlphaFoldDB" id="A0A6J1CD92"/>
<evidence type="ECO:0000313" key="4">
    <source>
        <dbReference type="RefSeq" id="XP_022139172.1"/>
    </source>
</evidence>